<evidence type="ECO:0000313" key="1">
    <source>
        <dbReference type="EMBL" id="ELS52925.1"/>
    </source>
</evidence>
<reference evidence="1 2" key="1">
    <citation type="journal article" date="2013" name="Genome Announc.">
        <title>Draft Genome Sequence of Streptomyces viridochromogenes Strain Tu57, Producer of Avilamycin.</title>
        <authorList>
            <person name="Gruning B.A."/>
            <person name="Erxleben A."/>
            <person name="Hahnlein A."/>
            <person name="Gunther S."/>
        </authorList>
    </citation>
    <scope>NUCLEOTIDE SEQUENCE [LARGE SCALE GENOMIC DNA]</scope>
    <source>
        <strain evidence="1 2">Tue57</strain>
    </source>
</reference>
<accession>L8P907</accession>
<proteinExistence type="predicted"/>
<sequence>MPPTATVDNSFTVSSCPAGQLAGADDSAIGRFSSNVSPQLRQRYS</sequence>
<dbReference type="AlphaFoldDB" id="L8P907"/>
<comment type="caution">
    <text evidence="1">The sequence shown here is derived from an EMBL/GenBank/DDBJ whole genome shotgun (WGS) entry which is preliminary data.</text>
</comment>
<protein>
    <submittedName>
        <fullName evidence="1">Uncharacterized protein</fullName>
    </submittedName>
</protein>
<dbReference type="PATRIC" id="fig|1160705.3.peg.6054"/>
<organism evidence="1 2">
    <name type="scientific">Streptomyces viridochromogenes Tue57</name>
    <dbReference type="NCBI Taxonomy" id="1160705"/>
    <lineage>
        <taxon>Bacteria</taxon>
        <taxon>Bacillati</taxon>
        <taxon>Actinomycetota</taxon>
        <taxon>Actinomycetes</taxon>
        <taxon>Kitasatosporales</taxon>
        <taxon>Streptomycetaceae</taxon>
        <taxon>Streptomyces</taxon>
    </lineage>
</organism>
<evidence type="ECO:0000313" key="2">
    <source>
        <dbReference type="Proteomes" id="UP000011205"/>
    </source>
</evidence>
<dbReference type="Proteomes" id="UP000011205">
    <property type="component" value="Unassembled WGS sequence"/>
</dbReference>
<dbReference type="EMBL" id="AMLP01000190">
    <property type="protein sequence ID" value="ELS52925.1"/>
    <property type="molecule type" value="Genomic_DNA"/>
</dbReference>
<name>L8P907_STRVR</name>
<gene>
    <name evidence="1" type="ORF">STVIR_6125</name>
</gene>